<evidence type="ECO:0000259" key="2">
    <source>
        <dbReference type="PROSITE" id="PS51819"/>
    </source>
</evidence>
<dbReference type="InterPro" id="IPR004360">
    <property type="entry name" value="Glyas_Fos-R_dOase_dom"/>
</dbReference>
<keyword evidence="1" id="KW-0479">Metal-binding</keyword>
<dbReference type="PANTHER" id="PTHR21366">
    <property type="entry name" value="GLYOXALASE FAMILY PROTEIN"/>
    <property type="match status" value="1"/>
</dbReference>
<dbReference type="GO" id="GO:0046872">
    <property type="term" value="F:metal ion binding"/>
    <property type="evidence" value="ECO:0007669"/>
    <property type="project" value="UniProtKB-KW"/>
</dbReference>
<keyword evidence="3" id="KW-0456">Lyase</keyword>
<dbReference type="Proteomes" id="UP000016960">
    <property type="component" value="Unassembled WGS sequence"/>
</dbReference>
<reference evidence="3 4" key="1">
    <citation type="submission" date="2013-05" db="EMBL/GenBank/DDBJ databases">
        <title>Draft genome sequence of Rubidibacter lacunae KORDI 51-2.</title>
        <authorList>
            <person name="Choi D.H."/>
            <person name="Noh J.H."/>
            <person name="Kwon K.-K."/>
            <person name="Lee J.-H."/>
            <person name="Ryu J.-Y."/>
        </authorList>
    </citation>
    <scope>NUCLEOTIDE SEQUENCE [LARGE SCALE GENOMIC DNA]</scope>
    <source>
        <strain evidence="3 4">KORDI 51-2</strain>
    </source>
</reference>
<evidence type="ECO:0000256" key="1">
    <source>
        <dbReference type="ARBA" id="ARBA00022723"/>
    </source>
</evidence>
<dbReference type="eggNOG" id="COG0346">
    <property type="taxonomic scope" value="Bacteria"/>
</dbReference>
<dbReference type="Gene3D" id="3.10.180.10">
    <property type="entry name" value="2,3-Dihydroxybiphenyl 1,2-Dioxygenase, domain 1"/>
    <property type="match status" value="1"/>
</dbReference>
<evidence type="ECO:0000313" key="3">
    <source>
        <dbReference type="EMBL" id="ERN41509.1"/>
    </source>
</evidence>
<dbReference type="InterPro" id="IPR050383">
    <property type="entry name" value="GlyoxalaseI/FosfomycinResist"/>
</dbReference>
<keyword evidence="4" id="KW-1185">Reference proteome</keyword>
<dbReference type="PANTHER" id="PTHR21366:SF22">
    <property type="entry name" value="VOC DOMAIN-CONTAINING PROTEIN"/>
    <property type="match status" value="1"/>
</dbReference>
<organism evidence="3 4">
    <name type="scientific">Rubidibacter lacunae KORDI 51-2</name>
    <dbReference type="NCBI Taxonomy" id="582515"/>
    <lineage>
        <taxon>Bacteria</taxon>
        <taxon>Bacillati</taxon>
        <taxon>Cyanobacteriota</taxon>
        <taxon>Cyanophyceae</taxon>
        <taxon>Oscillatoriophycideae</taxon>
        <taxon>Chroococcales</taxon>
        <taxon>Aphanothecaceae</taxon>
        <taxon>Rubidibacter</taxon>
    </lineage>
</organism>
<dbReference type="AlphaFoldDB" id="U5DLP8"/>
<dbReference type="InParanoid" id="U5DLP8"/>
<evidence type="ECO:0000313" key="4">
    <source>
        <dbReference type="Proteomes" id="UP000016960"/>
    </source>
</evidence>
<protein>
    <submittedName>
        <fullName evidence="3">Lactoylglutathione lyase</fullName>
    </submittedName>
</protein>
<dbReference type="SUPFAM" id="SSF54593">
    <property type="entry name" value="Glyoxalase/Bleomycin resistance protein/Dihydroxybiphenyl dioxygenase"/>
    <property type="match status" value="1"/>
</dbReference>
<dbReference type="STRING" id="582515.KR51_00020890"/>
<dbReference type="Pfam" id="PF00903">
    <property type="entry name" value="Glyoxalase"/>
    <property type="match status" value="1"/>
</dbReference>
<comment type="caution">
    <text evidence="3">The sequence shown here is derived from an EMBL/GenBank/DDBJ whole genome shotgun (WGS) entry which is preliminary data.</text>
</comment>
<dbReference type="PROSITE" id="PS00934">
    <property type="entry name" value="GLYOXALASE_I_1"/>
    <property type="match status" value="1"/>
</dbReference>
<gene>
    <name evidence="3" type="ORF">KR51_00020890</name>
</gene>
<proteinExistence type="predicted"/>
<dbReference type="InterPro" id="IPR037523">
    <property type="entry name" value="VOC_core"/>
</dbReference>
<dbReference type="RefSeq" id="WP_022607093.1">
    <property type="nucleotide sequence ID" value="NZ_ASSJ01000049.1"/>
</dbReference>
<dbReference type="EMBL" id="ASSJ01000049">
    <property type="protein sequence ID" value="ERN41509.1"/>
    <property type="molecule type" value="Genomic_DNA"/>
</dbReference>
<feature type="domain" description="VOC" evidence="2">
    <location>
        <begin position="5"/>
        <end position="120"/>
    </location>
</feature>
<name>U5DLP8_9CHRO</name>
<dbReference type="InterPro" id="IPR029068">
    <property type="entry name" value="Glyas_Bleomycin-R_OHBP_Dase"/>
</dbReference>
<dbReference type="GO" id="GO:0004462">
    <property type="term" value="F:lactoylglutathione lyase activity"/>
    <property type="evidence" value="ECO:0007669"/>
    <property type="project" value="InterPro"/>
</dbReference>
<dbReference type="OrthoDB" id="192739at2"/>
<dbReference type="CDD" id="cd07245">
    <property type="entry name" value="VOC_like"/>
    <property type="match status" value="1"/>
</dbReference>
<accession>U5DLP8</accession>
<sequence length="140" mass="15614">MNVLNCQHVALLVSNLERADRFYGRVLGLPCVPRPLNFSGVWYQIGTLQLHLIVRDDYVQPLENPEKWGRNPHLALAVDDLDAARTRLFEYGYEVKPSASGRAALFVRDPDGNIVELALAREPLSTTASTNSRARPQTSA</sequence>
<dbReference type="FunCoup" id="U5DLP8">
    <property type="interactions" value="152"/>
</dbReference>
<dbReference type="PROSITE" id="PS51819">
    <property type="entry name" value="VOC"/>
    <property type="match status" value="1"/>
</dbReference>
<dbReference type="InterPro" id="IPR018146">
    <property type="entry name" value="Glyoxalase_1_CS"/>
</dbReference>